<evidence type="ECO:0000313" key="3">
    <source>
        <dbReference type="Proteomes" id="UP000297245"/>
    </source>
</evidence>
<accession>A0A4S8L019</accession>
<organism evidence="2 3">
    <name type="scientific">Dendrothele bispora (strain CBS 962.96)</name>
    <dbReference type="NCBI Taxonomy" id="1314807"/>
    <lineage>
        <taxon>Eukaryota</taxon>
        <taxon>Fungi</taxon>
        <taxon>Dikarya</taxon>
        <taxon>Basidiomycota</taxon>
        <taxon>Agaricomycotina</taxon>
        <taxon>Agaricomycetes</taxon>
        <taxon>Agaricomycetidae</taxon>
        <taxon>Agaricales</taxon>
        <taxon>Agaricales incertae sedis</taxon>
        <taxon>Dendrothele</taxon>
    </lineage>
</organism>
<dbReference type="Proteomes" id="UP000297245">
    <property type="component" value="Unassembled WGS sequence"/>
</dbReference>
<evidence type="ECO:0000256" key="1">
    <source>
        <dbReference type="SAM" id="MobiDB-lite"/>
    </source>
</evidence>
<protein>
    <submittedName>
        <fullName evidence="2">Uncharacterized protein</fullName>
    </submittedName>
</protein>
<evidence type="ECO:0000313" key="2">
    <source>
        <dbReference type="EMBL" id="THU81543.1"/>
    </source>
</evidence>
<name>A0A4S8L019_DENBC</name>
<dbReference type="EMBL" id="ML179800">
    <property type="protein sequence ID" value="THU81543.1"/>
    <property type="molecule type" value="Genomic_DNA"/>
</dbReference>
<keyword evidence="3" id="KW-1185">Reference proteome</keyword>
<proteinExistence type="predicted"/>
<gene>
    <name evidence="2" type="ORF">K435DRAFT_873237</name>
</gene>
<feature type="region of interest" description="Disordered" evidence="1">
    <location>
        <begin position="95"/>
        <end position="116"/>
    </location>
</feature>
<dbReference type="OrthoDB" id="2963117at2759"/>
<sequence length="302" mass="34966">MANQVINSLEHPVDALKPNELEAEISPTPLEHANNIAQWVKHDFKRVIEDPAVRFEHKHYGSKNTFFNSVFPIHRRFSVVPQGLLRQVKTHLPNLATSTGSTGAQQYGRENKGQRENEQRLYPDFTIVKVIPTDESTPRRHYLLCIIEIKHPRVGLQDRRGMESQMLRYMTASMKHRYRDQHLKGFLLYGRFYQQFELDHDASGDFVNYVSDEFHDMYAPGDPLTLALCKLAVQEWNRKDVDDIPLTSKTTEEDSEVYVDEAEDAEADKGNTNWIPFDDEMDVDKSMDVDNWSTNAGQSMYT</sequence>
<dbReference type="AlphaFoldDB" id="A0A4S8L019"/>
<feature type="compositionally biased region" description="Polar residues" evidence="1">
    <location>
        <begin position="95"/>
        <end position="105"/>
    </location>
</feature>
<reference evidence="2 3" key="1">
    <citation type="journal article" date="2019" name="Nat. Ecol. Evol.">
        <title>Megaphylogeny resolves global patterns of mushroom evolution.</title>
        <authorList>
            <person name="Varga T."/>
            <person name="Krizsan K."/>
            <person name="Foldi C."/>
            <person name="Dima B."/>
            <person name="Sanchez-Garcia M."/>
            <person name="Sanchez-Ramirez S."/>
            <person name="Szollosi G.J."/>
            <person name="Szarkandi J.G."/>
            <person name="Papp V."/>
            <person name="Albert L."/>
            <person name="Andreopoulos W."/>
            <person name="Angelini C."/>
            <person name="Antonin V."/>
            <person name="Barry K.W."/>
            <person name="Bougher N.L."/>
            <person name="Buchanan P."/>
            <person name="Buyck B."/>
            <person name="Bense V."/>
            <person name="Catcheside P."/>
            <person name="Chovatia M."/>
            <person name="Cooper J."/>
            <person name="Damon W."/>
            <person name="Desjardin D."/>
            <person name="Finy P."/>
            <person name="Geml J."/>
            <person name="Haridas S."/>
            <person name="Hughes K."/>
            <person name="Justo A."/>
            <person name="Karasinski D."/>
            <person name="Kautmanova I."/>
            <person name="Kiss B."/>
            <person name="Kocsube S."/>
            <person name="Kotiranta H."/>
            <person name="LaButti K.M."/>
            <person name="Lechner B.E."/>
            <person name="Liimatainen K."/>
            <person name="Lipzen A."/>
            <person name="Lukacs Z."/>
            <person name="Mihaltcheva S."/>
            <person name="Morgado L.N."/>
            <person name="Niskanen T."/>
            <person name="Noordeloos M.E."/>
            <person name="Ohm R.A."/>
            <person name="Ortiz-Santana B."/>
            <person name="Ovrebo C."/>
            <person name="Racz N."/>
            <person name="Riley R."/>
            <person name="Savchenko A."/>
            <person name="Shiryaev A."/>
            <person name="Soop K."/>
            <person name="Spirin V."/>
            <person name="Szebenyi C."/>
            <person name="Tomsovsky M."/>
            <person name="Tulloss R.E."/>
            <person name="Uehling J."/>
            <person name="Grigoriev I.V."/>
            <person name="Vagvolgyi C."/>
            <person name="Papp T."/>
            <person name="Martin F.M."/>
            <person name="Miettinen O."/>
            <person name="Hibbett D.S."/>
            <person name="Nagy L.G."/>
        </authorList>
    </citation>
    <scope>NUCLEOTIDE SEQUENCE [LARGE SCALE GENOMIC DNA]</scope>
    <source>
        <strain evidence="2 3">CBS 962.96</strain>
    </source>
</reference>